<evidence type="ECO:0000256" key="17">
    <source>
        <dbReference type="PIRNR" id="PIRNR000732"/>
    </source>
</evidence>
<keyword evidence="24" id="KW-0670">Pyruvate</keyword>
<evidence type="ECO:0000313" key="25">
    <source>
        <dbReference type="Proteomes" id="UP000190637"/>
    </source>
</evidence>
<sequence>MADTLSGVGVSPGVGAGPALRLVRAVPEPPSGERHDGDVAAEAARAADALERTAEELAERGARAGGEAEEVLSAQALMARDPALADDVRRRVEEGTSAARAVFDAFTVYRDMLAAAGGYLAARVADLDDVRDRAVARLLGVPVPGVPESAEPFVLVADDLAPADTATLDPGRVLALVTAEGGPTSHTAILARALGLPAVVACPGARAVTDGTTLLVDGAGGTVTVDPAPELVERSRERAAARAAAVAASVGPGRTADGHPVPLLANIGGPKDVPAALENGAEGVGLYRTEFLFLDRADAPGHEEQVAAYRAVLEAFPGAKVVVRTLDAGADKPLAFLPPSAGEPNPALGERGVRMMRLFPEVLETQLAALAEAARDTAAELRVMAPMVTDEADAAWFAEAAAKAGIEGAGVMIEVPAAAIRAAHIAATAGFFSVGTNDLTQYTCAADREVGALGRFQDPWQPAVLDLVAMAAQAADAAGRECGVCGEAAADPVLACVLTGLGVTSLSMGAGALPAVRAALSRVTLQECRAAASAARAARDAEGAGRAARDHLPGLAELGF</sequence>
<dbReference type="InterPro" id="IPR024692">
    <property type="entry name" value="PTS_EI"/>
</dbReference>
<feature type="binding site" evidence="19">
    <location>
        <position position="324"/>
    </location>
    <ligand>
        <name>phosphoenolpyruvate</name>
        <dbReference type="ChEBI" id="CHEBI:58702"/>
    </ligand>
</feature>
<feature type="active site" description="Tele-phosphohistidine intermediate" evidence="18">
    <location>
        <position position="186"/>
    </location>
</feature>
<comment type="similarity">
    <text evidence="5 17">Belongs to the PEP-utilizing enzyme family.</text>
</comment>
<feature type="domain" description="PEP-utilising enzyme C-terminal" evidence="22">
    <location>
        <begin position="252"/>
        <end position="523"/>
    </location>
</feature>
<dbReference type="InterPro" id="IPR006318">
    <property type="entry name" value="PTS_EI-like"/>
</dbReference>
<dbReference type="InterPro" id="IPR015813">
    <property type="entry name" value="Pyrv/PenolPyrv_kinase-like_dom"/>
</dbReference>
<accession>A0A1T4QJ07</accession>
<keyword evidence="12 17" id="KW-0598">Phosphotransferase system</keyword>
<dbReference type="SUPFAM" id="SSF52009">
    <property type="entry name" value="Phosphohistidine domain"/>
    <property type="match status" value="1"/>
</dbReference>
<dbReference type="GO" id="GO:0016301">
    <property type="term" value="F:kinase activity"/>
    <property type="evidence" value="ECO:0007669"/>
    <property type="project" value="UniProtKB-KW"/>
</dbReference>
<dbReference type="Pfam" id="PF00391">
    <property type="entry name" value="PEP-utilizers"/>
    <property type="match status" value="1"/>
</dbReference>
<evidence type="ECO:0000256" key="13">
    <source>
        <dbReference type="ARBA" id="ARBA00022723"/>
    </source>
</evidence>
<proteinExistence type="inferred from homology"/>
<evidence type="ECO:0000256" key="12">
    <source>
        <dbReference type="ARBA" id="ARBA00022683"/>
    </source>
</evidence>
<evidence type="ECO:0000256" key="10">
    <source>
        <dbReference type="ARBA" id="ARBA00022597"/>
    </source>
</evidence>
<dbReference type="PANTHER" id="PTHR46244:SF3">
    <property type="entry name" value="PHOSPHOENOLPYRUVATE-PROTEIN PHOSPHOTRANSFERASE"/>
    <property type="match status" value="1"/>
</dbReference>
<feature type="binding site" evidence="20">
    <location>
        <position position="414"/>
    </location>
    <ligand>
        <name>Mg(2+)</name>
        <dbReference type="ChEBI" id="CHEBI:18420"/>
    </ligand>
</feature>
<feature type="domain" description="PEP-utilising enzyme mobile" evidence="21">
    <location>
        <begin position="151"/>
        <end position="221"/>
    </location>
</feature>
<keyword evidence="14 17" id="KW-0418">Kinase</keyword>
<evidence type="ECO:0000256" key="1">
    <source>
        <dbReference type="ARBA" id="ARBA00000683"/>
    </source>
</evidence>
<evidence type="ECO:0000313" key="24">
    <source>
        <dbReference type="EMBL" id="SKA03627.1"/>
    </source>
</evidence>
<comment type="subcellular location">
    <subcellularLocation>
        <location evidence="4 17">Cytoplasm</location>
    </subcellularLocation>
</comment>
<dbReference type="Gene3D" id="3.50.30.10">
    <property type="entry name" value="Phosphohistidine domain"/>
    <property type="match status" value="1"/>
</dbReference>
<keyword evidence="15 17" id="KW-0460">Magnesium</keyword>
<evidence type="ECO:0000256" key="7">
    <source>
        <dbReference type="ARBA" id="ARBA00016544"/>
    </source>
</evidence>
<evidence type="ECO:0000259" key="22">
    <source>
        <dbReference type="Pfam" id="PF02896"/>
    </source>
</evidence>
<dbReference type="Proteomes" id="UP000190637">
    <property type="component" value="Unassembled WGS sequence"/>
</dbReference>
<evidence type="ECO:0000256" key="15">
    <source>
        <dbReference type="ARBA" id="ARBA00022842"/>
    </source>
</evidence>
<dbReference type="PANTHER" id="PTHR46244">
    <property type="entry name" value="PHOSPHOENOLPYRUVATE-PROTEIN PHOSPHOTRANSFERASE"/>
    <property type="match status" value="1"/>
</dbReference>
<dbReference type="RefSeq" id="WP_078761587.1">
    <property type="nucleotide sequence ID" value="NZ_FUWS01000005.1"/>
</dbReference>
<dbReference type="PIRSF" id="PIRSF000732">
    <property type="entry name" value="PTS_enzyme_I"/>
    <property type="match status" value="1"/>
</dbReference>
<dbReference type="InterPro" id="IPR008279">
    <property type="entry name" value="PEP-util_enz_mobile_dom"/>
</dbReference>
<dbReference type="STRING" id="1122192.SAMN02745673_02258"/>
<evidence type="ECO:0000256" key="3">
    <source>
        <dbReference type="ARBA" id="ARBA00002728"/>
    </source>
</evidence>
<evidence type="ECO:0000256" key="19">
    <source>
        <dbReference type="PIRSR" id="PIRSR000732-2"/>
    </source>
</evidence>
<dbReference type="InterPro" id="IPR036618">
    <property type="entry name" value="PtsI_HPr-bd_sf"/>
</dbReference>
<dbReference type="OrthoDB" id="9765468at2"/>
<evidence type="ECO:0000256" key="6">
    <source>
        <dbReference type="ARBA" id="ARBA00012232"/>
    </source>
</evidence>
<evidence type="ECO:0000259" key="23">
    <source>
        <dbReference type="Pfam" id="PF05524"/>
    </source>
</evidence>
<dbReference type="AlphaFoldDB" id="A0A1T4QJ07"/>
<dbReference type="GO" id="GO:0005737">
    <property type="term" value="C:cytoplasm"/>
    <property type="evidence" value="ECO:0007669"/>
    <property type="project" value="UniProtKB-SubCell"/>
</dbReference>
<dbReference type="GO" id="GO:0009401">
    <property type="term" value="P:phosphoenolpyruvate-dependent sugar phosphotransferase system"/>
    <property type="evidence" value="ECO:0007669"/>
    <property type="project" value="UniProtKB-KW"/>
</dbReference>
<dbReference type="Pfam" id="PF05524">
    <property type="entry name" value="PEP-utilisers_N"/>
    <property type="match status" value="1"/>
</dbReference>
<keyword evidence="11 17" id="KW-0808">Transferase</keyword>
<evidence type="ECO:0000256" key="18">
    <source>
        <dbReference type="PIRSR" id="PIRSR000732-1"/>
    </source>
</evidence>
<evidence type="ECO:0000256" key="20">
    <source>
        <dbReference type="PIRSR" id="PIRSR000732-3"/>
    </source>
</evidence>
<evidence type="ECO:0000256" key="8">
    <source>
        <dbReference type="ARBA" id="ARBA00022448"/>
    </source>
</evidence>
<dbReference type="InterPro" id="IPR000121">
    <property type="entry name" value="PEP_util_C"/>
</dbReference>
<feature type="binding site" evidence="19">
    <location>
        <begin position="437"/>
        <end position="438"/>
    </location>
    <ligand>
        <name>phosphoenolpyruvate</name>
        <dbReference type="ChEBI" id="CHEBI:58702"/>
    </ligand>
</feature>
<dbReference type="EC" id="2.7.3.9" evidence="6 17"/>
<evidence type="ECO:0000256" key="5">
    <source>
        <dbReference type="ARBA" id="ARBA00007837"/>
    </source>
</evidence>
<gene>
    <name evidence="24" type="ORF">SAMN02745673_02258</name>
</gene>
<dbReference type="SUPFAM" id="SSF51621">
    <property type="entry name" value="Phosphoenolpyruvate/pyruvate domain"/>
    <property type="match status" value="1"/>
</dbReference>
<dbReference type="GO" id="GO:0046872">
    <property type="term" value="F:metal ion binding"/>
    <property type="evidence" value="ECO:0007669"/>
    <property type="project" value="UniProtKB-KW"/>
</dbReference>
<evidence type="ECO:0000259" key="21">
    <source>
        <dbReference type="Pfam" id="PF00391"/>
    </source>
</evidence>
<dbReference type="SUPFAM" id="SSF47831">
    <property type="entry name" value="Enzyme I of the PEP:sugar phosphotransferase system HPr-binding (sub)domain"/>
    <property type="match status" value="1"/>
</dbReference>
<keyword evidence="13 17" id="KW-0479">Metal-binding</keyword>
<dbReference type="Gene3D" id="1.10.274.10">
    <property type="entry name" value="PtsI, HPr-binding domain"/>
    <property type="match status" value="1"/>
</dbReference>
<dbReference type="GO" id="GO:0008965">
    <property type="term" value="F:phosphoenolpyruvate-protein phosphotransferase activity"/>
    <property type="evidence" value="ECO:0007669"/>
    <property type="project" value="UniProtKB-EC"/>
</dbReference>
<dbReference type="Gene3D" id="3.20.20.60">
    <property type="entry name" value="Phosphoenolpyruvate-binding domains"/>
    <property type="match status" value="1"/>
</dbReference>
<dbReference type="InterPro" id="IPR036637">
    <property type="entry name" value="Phosphohistidine_dom_sf"/>
</dbReference>
<comment type="catalytic activity">
    <reaction evidence="1 17">
        <text>L-histidyl-[protein] + phosphoenolpyruvate = N(pros)-phospho-L-histidyl-[protein] + pyruvate</text>
        <dbReference type="Rhea" id="RHEA:23880"/>
        <dbReference type="Rhea" id="RHEA-COMP:9745"/>
        <dbReference type="Rhea" id="RHEA-COMP:9746"/>
        <dbReference type="ChEBI" id="CHEBI:15361"/>
        <dbReference type="ChEBI" id="CHEBI:29979"/>
        <dbReference type="ChEBI" id="CHEBI:58702"/>
        <dbReference type="ChEBI" id="CHEBI:64837"/>
        <dbReference type="EC" id="2.7.3.9"/>
    </reaction>
</comment>
<evidence type="ECO:0000256" key="2">
    <source>
        <dbReference type="ARBA" id="ARBA00001946"/>
    </source>
</evidence>
<dbReference type="InterPro" id="IPR050499">
    <property type="entry name" value="PEP-utilizing_PTS_enzyme"/>
</dbReference>
<evidence type="ECO:0000256" key="4">
    <source>
        <dbReference type="ARBA" id="ARBA00004496"/>
    </source>
</evidence>
<feature type="domain" description="Phosphotransferase system enzyme I N-terminal" evidence="23">
    <location>
        <begin position="7"/>
        <end position="123"/>
    </location>
</feature>
<keyword evidence="9 17" id="KW-0963">Cytoplasm</keyword>
<dbReference type="NCBIfam" id="TIGR01417">
    <property type="entry name" value="PTS_I_fam"/>
    <property type="match status" value="1"/>
</dbReference>
<dbReference type="PROSITE" id="PS00370">
    <property type="entry name" value="PEP_ENZYMES_PHOS_SITE"/>
    <property type="match status" value="1"/>
</dbReference>
<feature type="binding site" evidence="19">
    <location>
        <position position="288"/>
    </location>
    <ligand>
        <name>phosphoenolpyruvate</name>
        <dbReference type="ChEBI" id="CHEBI:58702"/>
    </ligand>
</feature>
<evidence type="ECO:0000256" key="14">
    <source>
        <dbReference type="ARBA" id="ARBA00022777"/>
    </source>
</evidence>
<evidence type="ECO:0000256" key="11">
    <source>
        <dbReference type="ARBA" id="ARBA00022679"/>
    </source>
</evidence>
<dbReference type="InterPro" id="IPR018274">
    <property type="entry name" value="PEP_util_AS"/>
</dbReference>
<reference evidence="24 25" key="1">
    <citation type="submission" date="2017-02" db="EMBL/GenBank/DDBJ databases">
        <authorList>
            <person name="Peterson S.W."/>
        </authorList>
    </citation>
    <scope>NUCLEOTIDE SEQUENCE [LARGE SCALE GENOMIC DNA]</scope>
    <source>
        <strain evidence="24 25">DSM 45154</strain>
    </source>
</reference>
<keyword evidence="25" id="KW-1185">Reference proteome</keyword>
<comment type="cofactor">
    <cofactor evidence="2 17 20">
        <name>Mg(2+)</name>
        <dbReference type="ChEBI" id="CHEBI:18420"/>
    </cofactor>
</comment>
<protein>
    <recommendedName>
        <fullName evidence="7 17">Phosphoenolpyruvate-protein phosphotransferase</fullName>
        <ecNumber evidence="6 17">2.7.3.9</ecNumber>
    </recommendedName>
    <alternativeName>
        <fullName evidence="16 17">Phosphotransferase system, enzyme I</fullName>
    </alternativeName>
</protein>
<dbReference type="EMBL" id="FUWS01000005">
    <property type="protein sequence ID" value="SKA03627.1"/>
    <property type="molecule type" value="Genomic_DNA"/>
</dbReference>
<dbReference type="PRINTS" id="PR01736">
    <property type="entry name" value="PHPHTRNFRASE"/>
</dbReference>
<feature type="binding site" evidence="19">
    <location>
        <position position="448"/>
    </location>
    <ligand>
        <name>phosphoenolpyruvate</name>
        <dbReference type="ChEBI" id="CHEBI:58702"/>
    </ligand>
</feature>
<dbReference type="Pfam" id="PF02896">
    <property type="entry name" value="PEP-utilizers_C"/>
    <property type="match status" value="1"/>
</dbReference>
<comment type="function">
    <text evidence="3 17">General (non sugar-specific) component of the phosphoenolpyruvate-dependent sugar phosphotransferase system (sugar PTS). This major carbohydrate active-transport system catalyzes the phosphorylation of incoming sugar substrates concomitantly with their translocation across the cell membrane. Enzyme I transfers the phosphoryl group from phosphoenolpyruvate (PEP) to the phosphoryl carrier protein (HPr).</text>
</comment>
<organism evidence="24 25">
    <name type="scientific">Marinactinospora thermotolerans DSM 45154</name>
    <dbReference type="NCBI Taxonomy" id="1122192"/>
    <lineage>
        <taxon>Bacteria</taxon>
        <taxon>Bacillati</taxon>
        <taxon>Actinomycetota</taxon>
        <taxon>Actinomycetes</taxon>
        <taxon>Streptosporangiales</taxon>
        <taxon>Nocardiopsidaceae</taxon>
        <taxon>Marinactinospora</taxon>
    </lineage>
</organism>
<dbReference type="InterPro" id="IPR040442">
    <property type="entry name" value="Pyrv_kinase-like_dom_sf"/>
</dbReference>
<keyword evidence="10 17" id="KW-0762">Sugar transport</keyword>
<feature type="binding site" evidence="20">
    <location>
        <position position="438"/>
    </location>
    <ligand>
        <name>Mg(2+)</name>
        <dbReference type="ChEBI" id="CHEBI:18420"/>
    </ligand>
</feature>
<keyword evidence="8 17" id="KW-0813">Transport</keyword>
<feature type="active site" description="Proton donor" evidence="18">
    <location>
        <position position="485"/>
    </location>
</feature>
<evidence type="ECO:0000256" key="9">
    <source>
        <dbReference type="ARBA" id="ARBA00022490"/>
    </source>
</evidence>
<evidence type="ECO:0000256" key="16">
    <source>
        <dbReference type="ARBA" id="ARBA00033235"/>
    </source>
</evidence>
<dbReference type="InterPro" id="IPR008731">
    <property type="entry name" value="PTS_EIN"/>
</dbReference>
<name>A0A1T4QJ07_9ACTN</name>